<name>A0A3P7NHH3_DIBLA</name>
<feature type="compositionally biased region" description="Basic and acidic residues" evidence="1">
    <location>
        <begin position="22"/>
        <end position="46"/>
    </location>
</feature>
<reference evidence="2 3" key="1">
    <citation type="submission" date="2018-11" db="EMBL/GenBank/DDBJ databases">
        <authorList>
            <consortium name="Pathogen Informatics"/>
        </authorList>
    </citation>
    <scope>NUCLEOTIDE SEQUENCE [LARGE SCALE GENOMIC DNA]</scope>
</reference>
<evidence type="ECO:0000313" key="3">
    <source>
        <dbReference type="Proteomes" id="UP000281553"/>
    </source>
</evidence>
<keyword evidence="3" id="KW-1185">Reference proteome</keyword>
<proteinExistence type="predicted"/>
<organism evidence="2 3">
    <name type="scientific">Dibothriocephalus latus</name>
    <name type="common">Fish tapeworm</name>
    <name type="synonym">Diphyllobothrium latum</name>
    <dbReference type="NCBI Taxonomy" id="60516"/>
    <lineage>
        <taxon>Eukaryota</taxon>
        <taxon>Metazoa</taxon>
        <taxon>Spiralia</taxon>
        <taxon>Lophotrochozoa</taxon>
        <taxon>Platyhelminthes</taxon>
        <taxon>Cestoda</taxon>
        <taxon>Eucestoda</taxon>
        <taxon>Diphyllobothriidea</taxon>
        <taxon>Diphyllobothriidae</taxon>
        <taxon>Dibothriocephalus</taxon>
    </lineage>
</organism>
<protein>
    <submittedName>
        <fullName evidence="2">Uncharacterized protein</fullName>
    </submittedName>
</protein>
<gene>
    <name evidence="2" type="ORF">DILT_LOCUS18754</name>
</gene>
<dbReference type="AlphaFoldDB" id="A0A3P7NHH3"/>
<feature type="region of interest" description="Disordered" evidence="1">
    <location>
        <begin position="1"/>
        <end position="71"/>
    </location>
</feature>
<accession>A0A3P7NHH3</accession>
<evidence type="ECO:0000313" key="2">
    <source>
        <dbReference type="EMBL" id="VDN42164.1"/>
    </source>
</evidence>
<dbReference type="OrthoDB" id="2113965at2759"/>
<dbReference type="Proteomes" id="UP000281553">
    <property type="component" value="Unassembled WGS sequence"/>
</dbReference>
<feature type="compositionally biased region" description="Basic residues" evidence="1">
    <location>
        <begin position="9"/>
        <end position="21"/>
    </location>
</feature>
<sequence>MSVLCSRYHANKSRPRWKKHAHSEQSQDAIRPRSRERSPEPPRNDDVMASTSLPMGRSQEPMSHASTGHPVEVTKEVEERFVTDDDINAAAAKLMKAELMGDKTKTAKLKSNLEKMREAQHRGIKIRLTKTVSAERPSDDRVVHLTTLNRYGQEMPLHLGAQPSLPLATR</sequence>
<evidence type="ECO:0000256" key="1">
    <source>
        <dbReference type="SAM" id="MobiDB-lite"/>
    </source>
</evidence>
<dbReference type="EMBL" id="UYRU01103818">
    <property type="protein sequence ID" value="VDN42164.1"/>
    <property type="molecule type" value="Genomic_DNA"/>
</dbReference>